<evidence type="ECO:0000313" key="5">
    <source>
        <dbReference type="Proteomes" id="UP001487296"/>
    </source>
</evidence>
<dbReference type="SUPFAM" id="SSF82171">
    <property type="entry name" value="DPP6 N-terminal domain-like"/>
    <property type="match status" value="1"/>
</dbReference>
<keyword evidence="1" id="KW-0732">Signal</keyword>
<organism evidence="4 5">
    <name type="scientific">Hallella faecis</name>
    <dbReference type="NCBI Taxonomy" id="2841596"/>
    <lineage>
        <taxon>Bacteria</taxon>
        <taxon>Pseudomonadati</taxon>
        <taxon>Bacteroidota</taxon>
        <taxon>Bacteroidia</taxon>
        <taxon>Bacteroidales</taxon>
        <taxon>Prevotellaceae</taxon>
        <taxon>Hallella</taxon>
    </lineage>
</organism>
<comment type="caution">
    <text evidence="4">The sequence shown here is derived from an EMBL/GenBank/DDBJ whole genome shotgun (WGS) entry which is preliminary data.</text>
</comment>
<dbReference type="InterPro" id="IPR029058">
    <property type="entry name" value="AB_hydrolase_fold"/>
</dbReference>
<feature type="domain" description="Dipeptidylpeptidase IV N-terminal" evidence="3">
    <location>
        <begin position="123"/>
        <end position="447"/>
    </location>
</feature>
<keyword evidence="5" id="KW-1185">Reference proteome</keyword>
<reference evidence="4 5" key="1">
    <citation type="submission" date="2024-04" db="EMBL/GenBank/DDBJ databases">
        <title>Human intestinal bacterial collection.</title>
        <authorList>
            <person name="Pauvert C."/>
            <person name="Hitch T.C.A."/>
            <person name="Clavel T."/>
        </authorList>
    </citation>
    <scope>NUCLEOTIDE SEQUENCE [LARGE SCALE GENOMIC DNA]</scope>
    <source>
        <strain evidence="4 5">CLA-AA-H145</strain>
    </source>
</reference>
<proteinExistence type="predicted"/>
<dbReference type="Gene3D" id="2.140.10.30">
    <property type="entry name" value="Dipeptidylpeptidase IV, N-terminal domain"/>
    <property type="match status" value="1"/>
</dbReference>
<gene>
    <name evidence="4" type="ORF">AAAT34_07395</name>
</gene>
<dbReference type="RefSeq" id="WP_215759954.1">
    <property type="nucleotide sequence ID" value="NZ_JAHKBE010000025.1"/>
</dbReference>
<dbReference type="InterPro" id="IPR002469">
    <property type="entry name" value="Peptidase_S9B_N"/>
</dbReference>
<feature type="signal peptide" evidence="1">
    <location>
        <begin position="1"/>
        <end position="20"/>
    </location>
</feature>
<dbReference type="PANTHER" id="PTHR11731">
    <property type="entry name" value="PROTEASE FAMILY S9B,C DIPEPTIDYL-PEPTIDASE IV-RELATED"/>
    <property type="match status" value="1"/>
</dbReference>
<dbReference type="Pfam" id="PF00930">
    <property type="entry name" value="DPPIV_N"/>
    <property type="match status" value="1"/>
</dbReference>
<dbReference type="SUPFAM" id="SSF53474">
    <property type="entry name" value="alpha/beta-Hydrolases"/>
    <property type="match status" value="1"/>
</dbReference>
<dbReference type="Pfam" id="PF00326">
    <property type="entry name" value="Peptidase_S9"/>
    <property type="match status" value="1"/>
</dbReference>
<protein>
    <submittedName>
        <fullName evidence="4">Prolyl oligopeptidase family serine peptidase</fullName>
    </submittedName>
</protein>
<accession>A0ABV1FR42</accession>
<dbReference type="Gene3D" id="3.40.50.1820">
    <property type="entry name" value="alpha/beta hydrolase"/>
    <property type="match status" value="1"/>
</dbReference>
<evidence type="ECO:0000259" key="3">
    <source>
        <dbReference type="Pfam" id="PF00930"/>
    </source>
</evidence>
<dbReference type="EMBL" id="JBBNFP010000025">
    <property type="protein sequence ID" value="MEQ2486879.1"/>
    <property type="molecule type" value="Genomic_DNA"/>
</dbReference>
<name>A0ABV1FR42_9BACT</name>
<sequence>MKLKLIGLAALTLAATAVRAQGTAADYKRAYSLQSKFQQKTVAHWAHDIGWKDSSSVLHYYIDTQDGRRYISYDVTYGISKTYNSEREMKKALGMKERRNANGQRTYNDPFRHKESFWMDTYDEQDQRVVASPDGKLDAWIENNNVYVHEVGKPWSKKRALSQDGTIGRYYSSDIYWSPDSRKIFVCKRNKVEKRYVYYVESSPADQEQPCLHKQEYAKPGDELPQHWPVIFTLTVPDSAAMAKNPKGSLIDGMTVKKVEGDPRTIENQYELNWFWWSPDSREVTMEYNQRGHKLYQVLAMDANTGGFRTIVEERAKTFINYYRLWRQFINDSKQMLWISERDNWNHIYLYDVRPDKKGRMAQPRQITKGDWFVRKVQYVDEANRVIYFSASGVNKDEDPYLVHYYRIDFDGKNMTCLTPAEGNHYAVFSPDYKYLVDVYSKTDVPPVTELRSAVDGKLLKTLETADISKLKANGWVAPEIFKAKGRDGKTDMWGLIYRPTNFDPSKTYPIIEYIYAGPGDAYVPKSFTPFFWNATALAELGFIVVQVDGMGTSYRGKKFEEICYKNLKDAGLPDHIQWIKAAAAKYPYMDANNVGIYGMSAGGQESTTALLFHGDFYKCAYSSCGCHDNRMDKIWWNEQWMGWPVDSSYVECSNVYNAHKLERPLMLAVGEIDNNVDPASTYQVVDALEKAGKDFDLIVIPGARHTMGEAFGEHKRFDFFVKHLYKVDPPKWSDLK</sequence>
<dbReference type="InterPro" id="IPR001375">
    <property type="entry name" value="Peptidase_S9_cat"/>
</dbReference>
<evidence type="ECO:0000256" key="1">
    <source>
        <dbReference type="SAM" id="SignalP"/>
    </source>
</evidence>
<dbReference type="PANTHER" id="PTHR11731:SF118">
    <property type="entry name" value="BLR1971 PROTEIN"/>
    <property type="match status" value="1"/>
</dbReference>
<dbReference type="Proteomes" id="UP001487296">
    <property type="component" value="Unassembled WGS sequence"/>
</dbReference>
<feature type="chain" id="PRO_5047339827" evidence="1">
    <location>
        <begin position="21"/>
        <end position="737"/>
    </location>
</feature>
<evidence type="ECO:0000259" key="2">
    <source>
        <dbReference type="Pfam" id="PF00326"/>
    </source>
</evidence>
<feature type="domain" description="Peptidase S9 prolyl oligopeptidase catalytic" evidence="2">
    <location>
        <begin position="531"/>
        <end position="724"/>
    </location>
</feature>
<dbReference type="InterPro" id="IPR050278">
    <property type="entry name" value="Serine_Prot_S9B/DPPIV"/>
</dbReference>
<evidence type="ECO:0000313" key="4">
    <source>
        <dbReference type="EMBL" id="MEQ2486879.1"/>
    </source>
</evidence>